<dbReference type="InterPro" id="IPR050714">
    <property type="entry name" value="Cobalamin_biosynth_MTase"/>
</dbReference>
<keyword evidence="5" id="KW-0949">S-adenosyl-L-methionine</keyword>
<dbReference type="Gene3D" id="3.40.1010.10">
    <property type="entry name" value="Cobalt-precorrin-4 Transmethylase, Domain 1"/>
    <property type="match status" value="1"/>
</dbReference>
<sequence length="232" mass="26104">MIYIIGIGAGSSDLITLKALDTIEKLDILVGSKRSIESIKSIDSINSNDLNNKEIIYLSKNLKETLKEIAFDDKFKNKDIGILSTGDPCFSGLLKTMINLGVDKKDISVISGISSIQVACARLKISWDDYAILTLHGKEHNQELLYNMVINNHSVIFLPSDIKKDIEYMLNKNNVSFNLKNVDYHLKDVRITICENLSYPNEKISTYKLGELLKNIENGLEFSYMAVCVITF</sequence>
<dbReference type="RefSeq" id="WP_209591575.1">
    <property type="nucleotide sequence ID" value="NZ_JAGGMV010000005.1"/>
</dbReference>
<evidence type="ECO:0000256" key="3">
    <source>
        <dbReference type="ARBA" id="ARBA00022603"/>
    </source>
</evidence>
<evidence type="ECO:0000313" key="7">
    <source>
        <dbReference type="EMBL" id="MBP2202058.1"/>
    </source>
</evidence>
<dbReference type="InterPro" id="IPR014776">
    <property type="entry name" value="4pyrrole_Mease_sub2"/>
</dbReference>
<keyword evidence="3 7" id="KW-0489">Methyltransferase</keyword>
<dbReference type="GO" id="GO:0008276">
    <property type="term" value="F:protein methyltransferase activity"/>
    <property type="evidence" value="ECO:0007669"/>
    <property type="project" value="InterPro"/>
</dbReference>
<comment type="pathway">
    <text evidence="1">Cofactor biosynthesis; adenosylcobalamin biosynthesis.</text>
</comment>
<dbReference type="InterPro" id="IPR035996">
    <property type="entry name" value="4pyrrol_Methylase_sf"/>
</dbReference>
<dbReference type="AlphaFoldDB" id="A0A8J7UTU9"/>
<dbReference type="NCBIfam" id="TIGR02467">
    <property type="entry name" value="CbiE"/>
    <property type="match status" value="1"/>
</dbReference>
<evidence type="ECO:0000259" key="6">
    <source>
        <dbReference type="Pfam" id="PF00590"/>
    </source>
</evidence>
<keyword evidence="2" id="KW-0169">Cobalamin biosynthesis</keyword>
<dbReference type="Pfam" id="PF00590">
    <property type="entry name" value="TP_methylase"/>
    <property type="match status" value="1"/>
</dbReference>
<dbReference type="Gene3D" id="3.30.950.10">
    <property type="entry name" value="Methyltransferase, Cobalt-precorrin-4 Transmethylase, Domain 2"/>
    <property type="match status" value="1"/>
</dbReference>
<evidence type="ECO:0000256" key="2">
    <source>
        <dbReference type="ARBA" id="ARBA00022573"/>
    </source>
</evidence>
<evidence type="ECO:0000256" key="1">
    <source>
        <dbReference type="ARBA" id="ARBA00004953"/>
    </source>
</evidence>
<dbReference type="UniPathway" id="UPA00148"/>
<feature type="domain" description="Tetrapyrrole methylase" evidence="6">
    <location>
        <begin position="1"/>
        <end position="212"/>
    </location>
</feature>
<dbReference type="InterPro" id="IPR012818">
    <property type="entry name" value="CbiE"/>
</dbReference>
<dbReference type="InterPro" id="IPR000878">
    <property type="entry name" value="4pyrrol_Mease"/>
</dbReference>
<dbReference type="EC" id="2.1.1.289" evidence="7"/>
<dbReference type="NCBIfam" id="NF004460">
    <property type="entry name" value="PRK05787.2-3"/>
    <property type="match status" value="1"/>
</dbReference>
<dbReference type="SUPFAM" id="SSF53790">
    <property type="entry name" value="Tetrapyrrole methylase"/>
    <property type="match status" value="1"/>
</dbReference>
<name>A0A8J7UTU9_METVO</name>
<evidence type="ECO:0000256" key="4">
    <source>
        <dbReference type="ARBA" id="ARBA00022679"/>
    </source>
</evidence>
<comment type="caution">
    <text evidence="7">The sequence shown here is derived from an EMBL/GenBank/DDBJ whole genome shotgun (WGS) entry which is preliminary data.</text>
</comment>
<accession>A0A8J7UTU9</accession>
<evidence type="ECO:0000313" key="8">
    <source>
        <dbReference type="Proteomes" id="UP000740329"/>
    </source>
</evidence>
<gene>
    <name evidence="7" type="ORF">J3E07_001499</name>
</gene>
<evidence type="ECO:0000256" key="5">
    <source>
        <dbReference type="ARBA" id="ARBA00022691"/>
    </source>
</evidence>
<reference evidence="7" key="1">
    <citation type="submission" date="2021-03" db="EMBL/GenBank/DDBJ databases">
        <title>Genomic Encyclopedia of Type Strains, Phase IV (KMG-V): Genome sequencing to study the core and pangenomes of soil and plant-associated prokaryotes.</title>
        <authorList>
            <person name="Whitman W."/>
        </authorList>
    </citation>
    <scope>NUCLEOTIDE SEQUENCE</scope>
    <source>
        <strain evidence="7">C4</strain>
    </source>
</reference>
<dbReference type="GO" id="GO:0032259">
    <property type="term" value="P:methylation"/>
    <property type="evidence" value="ECO:0007669"/>
    <property type="project" value="UniProtKB-KW"/>
</dbReference>
<dbReference type="EMBL" id="JAGGMV010000005">
    <property type="protein sequence ID" value="MBP2202058.1"/>
    <property type="molecule type" value="Genomic_DNA"/>
</dbReference>
<dbReference type="GO" id="GO:0009236">
    <property type="term" value="P:cobalamin biosynthetic process"/>
    <property type="evidence" value="ECO:0007669"/>
    <property type="project" value="UniProtKB-UniPathway"/>
</dbReference>
<dbReference type="PANTHER" id="PTHR43182">
    <property type="entry name" value="COBALT-PRECORRIN-6B C(15)-METHYLTRANSFERASE (DECARBOXYLATING)"/>
    <property type="match status" value="1"/>
</dbReference>
<organism evidence="7 8">
    <name type="scientific">Methanococcus voltae</name>
    <dbReference type="NCBI Taxonomy" id="2188"/>
    <lineage>
        <taxon>Archaea</taxon>
        <taxon>Methanobacteriati</taxon>
        <taxon>Methanobacteriota</taxon>
        <taxon>Methanomada group</taxon>
        <taxon>Methanococci</taxon>
        <taxon>Methanococcales</taxon>
        <taxon>Methanococcaceae</taxon>
        <taxon>Methanococcus</taxon>
    </lineage>
</organism>
<dbReference type="Proteomes" id="UP000740329">
    <property type="component" value="Unassembled WGS sequence"/>
</dbReference>
<proteinExistence type="predicted"/>
<keyword evidence="4 7" id="KW-0808">Transferase</keyword>
<protein>
    <submittedName>
        <fullName evidence="7">Cobalt-precorrin-7 (C5)-methyltransferase</fullName>
        <ecNumber evidence="7">2.1.1.289</ecNumber>
    </submittedName>
</protein>
<dbReference type="PANTHER" id="PTHR43182:SF1">
    <property type="entry name" value="COBALT-PRECORRIN-7 C(5)-METHYLTRANSFERASE"/>
    <property type="match status" value="1"/>
</dbReference>
<dbReference type="CDD" id="cd11644">
    <property type="entry name" value="Precorrin-6Y-MT"/>
    <property type="match status" value="1"/>
</dbReference>
<dbReference type="InterPro" id="IPR014777">
    <property type="entry name" value="4pyrrole_Mease_sub1"/>
</dbReference>